<proteinExistence type="predicted"/>
<dbReference type="AlphaFoldDB" id="A0A0D8XJK4"/>
<reference evidence="2" key="2">
    <citation type="journal article" date="2016" name="Sci. Rep.">
        <title>Dictyocaulus viviparus genome, variome and transcriptome elucidate lungworm biology and support future intervention.</title>
        <authorList>
            <person name="McNulty S.N."/>
            <person name="Strube C."/>
            <person name="Rosa B.A."/>
            <person name="Martin J.C."/>
            <person name="Tyagi R."/>
            <person name="Choi Y.J."/>
            <person name="Wang Q."/>
            <person name="Hallsworth Pepin K."/>
            <person name="Zhang X."/>
            <person name="Ozersky P."/>
            <person name="Wilson R.K."/>
            <person name="Sternberg P.W."/>
            <person name="Gasser R.B."/>
            <person name="Mitreva M."/>
        </authorList>
    </citation>
    <scope>NUCLEOTIDE SEQUENCE [LARGE SCALE GENOMIC DNA]</scope>
    <source>
        <strain evidence="2">HannoverDv2000</strain>
    </source>
</reference>
<organism evidence="1 2">
    <name type="scientific">Dictyocaulus viviparus</name>
    <name type="common">Bovine lungworm</name>
    <dbReference type="NCBI Taxonomy" id="29172"/>
    <lineage>
        <taxon>Eukaryota</taxon>
        <taxon>Metazoa</taxon>
        <taxon>Ecdysozoa</taxon>
        <taxon>Nematoda</taxon>
        <taxon>Chromadorea</taxon>
        <taxon>Rhabditida</taxon>
        <taxon>Rhabditina</taxon>
        <taxon>Rhabditomorpha</taxon>
        <taxon>Strongyloidea</taxon>
        <taxon>Metastrongylidae</taxon>
        <taxon>Dictyocaulus</taxon>
    </lineage>
</organism>
<sequence length="46" mass="5169">MKISSSYARDSSTATSAHLPIAATELLKNLQLCWKLFIMCRPIRTT</sequence>
<protein>
    <submittedName>
        <fullName evidence="1">Uncharacterized protein</fullName>
    </submittedName>
</protein>
<keyword evidence="2" id="KW-1185">Reference proteome</keyword>
<dbReference type="EMBL" id="KN716452">
    <property type="protein sequence ID" value="KJH44733.1"/>
    <property type="molecule type" value="Genomic_DNA"/>
</dbReference>
<gene>
    <name evidence="1" type="ORF">DICVIV_09224</name>
</gene>
<reference evidence="1 2" key="1">
    <citation type="submission" date="2013-11" db="EMBL/GenBank/DDBJ databases">
        <title>Draft genome of the bovine lungworm Dictyocaulus viviparus.</title>
        <authorList>
            <person name="Mitreva M."/>
        </authorList>
    </citation>
    <scope>NUCLEOTIDE SEQUENCE [LARGE SCALE GENOMIC DNA]</scope>
    <source>
        <strain evidence="1 2">HannoverDv2000</strain>
    </source>
</reference>
<dbReference type="Proteomes" id="UP000053766">
    <property type="component" value="Unassembled WGS sequence"/>
</dbReference>
<name>A0A0D8XJK4_DICVI</name>
<evidence type="ECO:0000313" key="1">
    <source>
        <dbReference type="EMBL" id="KJH44733.1"/>
    </source>
</evidence>
<accession>A0A0D8XJK4</accession>
<evidence type="ECO:0000313" key="2">
    <source>
        <dbReference type="Proteomes" id="UP000053766"/>
    </source>
</evidence>